<dbReference type="Proteomes" id="UP000001681">
    <property type="component" value="Chromosome"/>
</dbReference>
<dbReference type="STRING" id="262543.Exig_3011"/>
<reference evidence="2" key="3">
    <citation type="submission" date="2008-04" db="EMBL/GenBank/DDBJ databases">
        <title>Complete sequence of chromosome of Exiguobacterium sibiricum 255-15.</title>
        <authorList>
            <consortium name="US DOE Joint Genome Institute"/>
            <person name="Copeland A."/>
            <person name="Lucas S."/>
            <person name="Lapidus A."/>
            <person name="Glavina del Rio T."/>
            <person name="Dalin E."/>
            <person name="Tice H."/>
            <person name="Bruce D."/>
            <person name="Goodwin L."/>
            <person name="Pitluck S."/>
            <person name="Kiss H."/>
            <person name="Chertkov O."/>
            <person name="Monk C."/>
            <person name="Brettin T."/>
            <person name="Detter J.C."/>
            <person name="Han C."/>
            <person name="Kuske C.R."/>
            <person name="Schmutz J."/>
            <person name="Larimer F."/>
            <person name="Land M."/>
            <person name="Hauser L."/>
            <person name="Kyrpides N."/>
            <person name="Mikhailova N."/>
            <person name="Vishnivetskaya T."/>
            <person name="Rodrigues D.F."/>
            <person name="Gilichinsky D."/>
            <person name="Tiedje J."/>
            <person name="Richardson P."/>
        </authorList>
    </citation>
    <scope>NUCLEOTIDE SEQUENCE [LARGE SCALE GENOMIC DNA]</scope>
    <source>
        <strain evidence="2">DSM 17290 / CIP 109462 / JCM 13490 / 255-15</strain>
    </source>
</reference>
<proteinExistence type="predicted"/>
<gene>
    <name evidence="1" type="ordered locus">Exig_3011</name>
</gene>
<reference evidence="1 2" key="1">
    <citation type="journal article" date="2006" name="Extremophiles">
        <title>Characterization of Exiguobacterium isolates from the Siberian permafrost. Description of Exiguobacterium sibiricum sp. nov.</title>
        <authorList>
            <person name="Rodrigues D.F."/>
            <person name="Goris J."/>
            <person name="Vishnivetskaya T."/>
            <person name="Gilichinsky D."/>
            <person name="Thomashow M.F."/>
            <person name="Tiedje J.M."/>
        </authorList>
    </citation>
    <scope>NUCLEOTIDE SEQUENCE [LARGE SCALE GENOMIC DNA]</scope>
    <source>
        <strain evidence="2">DSM 17290 / CIP 109462 / JCM 13490 / 255-15</strain>
    </source>
</reference>
<dbReference type="EMBL" id="CP001022">
    <property type="protein sequence ID" value="ACB62456.1"/>
    <property type="molecule type" value="Genomic_DNA"/>
</dbReference>
<evidence type="ECO:0000313" key="1">
    <source>
        <dbReference type="EMBL" id="ACB62456.1"/>
    </source>
</evidence>
<protein>
    <submittedName>
        <fullName evidence="1">Uncharacterized protein</fullName>
    </submittedName>
</protein>
<evidence type="ECO:0000313" key="2">
    <source>
        <dbReference type="Proteomes" id="UP000001681"/>
    </source>
</evidence>
<reference evidence="1 2" key="2">
    <citation type="journal article" date="2008" name="BMC Genomics">
        <title>Architecture of thermal adaptation in an Exiguobacterium sibiricum strain isolated from 3 million year old permafrost: a genome and transcriptome approach.</title>
        <authorList>
            <person name="Rodrigues D.F."/>
            <person name="Ivanova N."/>
            <person name="He Z."/>
            <person name="Huebner M."/>
            <person name="Zhou J."/>
            <person name="Tiedje J.M."/>
        </authorList>
    </citation>
    <scope>NUCLEOTIDE SEQUENCE [LARGE SCALE GENOMIC DNA]</scope>
    <source>
        <strain evidence="2">DSM 17290 / CIP 109462 / JCM 13490 / 255-15</strain>
    </source>
</reference>
<dbReference type="AlphaFoldDB" id="B1YG72"/>
<organism evidence="1 2">
    <name type="scientific">Exiguobacterium sibiricum (strain DSM 17290 / CCUG 55495 / CIP 109462 / JCM 13490 / 255-15)</name>
    <dbReference type="NCBI Taxonomy" id="262543"/>
    <lineage>
        <taxon>Bacteria</taxon>
        <taxon>Bacillati</taxon>
        <taxon>Bacillota</taxon>
        <taxon>Bacilli</taxon>
        <taxon>Bacillales</taxon>
        <taxon>Bacillales Family XII. Incertae Sedis</taxon>
        <taxon>Exiguobacterium</taxon>
    </lineage>
</organism>
<dbReference type="eggNOG" id="ENOG502ZAJN">
    <property type="taxonomic scope" value="Bacteria"/>
</dbReference>
<dbReference type="HOGENOM" id="CLU_097479_1_0_9"/>
<dbReference type="KEGG" id="esi:Exig_3011"/>
<keyword evidence="2" id="KW-1185">Reference proteome</keyword>
<sequence length="174" mass="20782">MQFSKMKKQILSFVAPSLRPRLDLYATVDRHFHDGEARVWMTLDGEEIFRAEDLRFTFEADRRYALAKKRLPEKPERITLEIFQSDWFNTSRVLYEQIERELEEEGWHASYDVQKDLLLYPTLAIEEALTHPHAFIRGFALLDRRVGKRRLERLTCDTPFEFTCLKIRLEAESN</sequence>
<accession>B1YG72</accession>
<name>B1YG72_EXIS2</name>
<dbReference type="RefSeq" id="WP_012371871.1">
    <property type="nucleotide sequence ID" value="NC_010556.1"/>
</dbReference>
<dbReference type="OrthoDB" id="9815878at2"/>
<dbReference type="InterPro" id="IPR057955">
    <property type="entry name" value="SF0329-like"/>
</dbReference>
<dbReference type="Pfam" id="PF25753">
    <property type="entry name" value="SF0329"/>
    <property type="match status" value="1"/>
</dbReference>